<dbReference type="EMBL" id="UINC01002638">
    <property type="protein sequence ID" value="SUZ98783.1"/>
    <property type="molecule type" value="Genomic_DNA"/>
</dbReference>
<proteinExistence type="predicted"/>
<dbReference type="SUPFAM" id="SSF53955">
    <property type="entry name" value="Lysozyme-like"/>
    <property type="match status" value="1"/>
</dbReference>
<dbReference type="CDD" id="cd13925">
    <property type="entry name" value="RPF"/>
    <property type="match status" value="1"/>
</dbReference>
<dbReference type="GO" id="GO:0016787">
    <property type="term" value="F:hydrolase activity"/>
    <property type="evidence" value="ECO:0007669"/>
    <property type="project" value="UniProtKB-KW"/>
</dbReference>
<evidence type="ECO:0000259" key="3">
    <source>
        <dbReference type="Pfam" id="PF06737"/>
    </source>
</evidence>
<gene>
    <name evidence="4" type="ORF">METZ01_LOCUS51637</name>
</gene>
<organism evidence="4">
    <name type="scientific">marine metagenome</name>
    <dbReference type="NCBI Taxonomy" id="408172"/>
    <lineage>
        <taxon>unclassified sequences</taxon>
        <taxon>metagenomes</taxon>
        <taxon>ecological metagenomes</taxon>
    </lineage>
</organism>
<name>A0A381SCA7_9ZZZZ</name>
<dbReference type="InterPro" id="IPR010618">
    <property type="entry name" value="RPF"/>
</dbReference>
<reference evidence="4" key="1">
    <citation type="submission" date="2018-05" db="EMBL/GenBank/DDBJ databases">
        <authorList>
            <person name="Lanie J.A."/>
            <person name="Ng W.-L."/>
            <person name="Kazmierczak K.M."/>
            <person name="Andrzejewski T.M."/>
            <person name="Davidsen T.M."/>
            <person name="Wayne K.J."/>
            <person name="Tettelin H."/>
            <person name="Glass J.I."/>
            <person name="Rusch D."/>
            <person name="Podicherti R."/>
            <person name="Tsui H.-C.T."/>
            <person name="Winkler M.E."/>
        </authorList>
    </citation>
    <scope>NUCLEOTIDE SEQUENCE</scope>
</reference>
<feature type="region of interest" description="Disordered" evidence="2">
    <location>
        <begin position="179"/>
        <end position="202"/>
    </location>
</feature>
<sequence>MRNPGSVPIVAAIIRPGTALSGGERDGALGAETTVERWRVVVVALATIAALPLFVLEDPTSPGSLAGTAGASVAPAVDEIDPPMEVIELVVASGPHFVPDVAKMSARAQDWHAARSSRPVLARLAEVAHRHEAEALAAAHLVAASEFAEQERLDALLEARRREAEREAERVRLREEELRRREEAMTTPGPTTTIPWDTDPHPDGPSDVQWEALRFCEATGNYEAVSPTGKYRGAYQFSRQTWDWIAGMHHEHLVGVDPAAASPHDQDHMARALYDLRGRGQWPVCGRYLP</sequence>
<evidence type="ECO:0000256" key="1">
    <source>
        <dbReference type="ARBA" id="ARBA00022801"/>
    </source>
</evidence>
<feature type="domain" description="Resuscitation-promoting factor core lysozyme-like" evidence="3">
    <location>
        <begin position="206"/>
        <end position="285"/>
    </location>
</feature>
<evidence type="ECO:0000313" key="4">
    <source>
        <dbReference type="EMBL" id="SUZ98783.1"/>
    </source>
</evidence>
<protein>
    <recommendedName>
        <fullName evidence="3">Resuscitation-promoting factor core lysozyme-like domain-containing protein</fullName>
    </recommendedName>
</protein>
<dbReference type="Pfam" id="PF06737">
    <property type="entry name" value="Transglycosylas"/>
    <property type="match status" value="1"/>
</dbReference>
<accession>A0A381SCA7</accession>
<dbReference type="AlphaFoldDB" id="A0A381SCA7"/>
<dbReference type="Gene3D" id="1.10.530.10">
    <property type="match status" value="1"/>
</dbReference>
<dbReference type="InterPro" id="IPR023346">
    <property type="entry name" value="Lysozyme-like_dom_sf"/>
</dbReference>
<evidence type="ECO:0000256" key="2">
    <source>
        <dbReference type="SAM" id="MobiDB-lite"/>
    </source>
</evidence>
<keyword evidence="1" id="KW-0378">Hydrolase</keyword>